<dbReference type="PANTHER" id="PTHR20963:SF8">
    <property type="entry name" value="MULTIPLE INOSITOL POLYPHOSPHATE PHOSPHATASE 1"/>
    <property type="match status" value="1"/>
</dbReference>
<organism evidence="15 16">
    <name type="scientific">Heminiphilus faecis</name>
    <dbReference type="NCBI Taxonomy" id="2601703"/>
    <lineage>
        <taxon>Bacteria</taxon>
        <taxon>Pseudomonadati</taxon>
        <taxon>Bacteroidota</taxon>
        <taxon>Bacteroidia</taxon>
        <taxon>Bacteroidales</taxon>
        <taxon>Muribaculaceae</taxon>
        <taxon>Heminiphilus</taxon>
    </lineage>
</organism>
<comment type="subcellular location">
    <subcellularLocation>
        <location evidence="1">Membrane</location>
    </subcellularLocation>
</comment>
<evidence type="ECO:0000256" key="11">
    <source>
        <dbReference type="ARBA" id="ARBA00043671"/>
    </source>
</evidence>
<evidence type="ECO:0000256" key="14">
    <source>
        <dbReference type="SAM" id="SignalP"/>
    </source>
</evidence>
<gene>
    <name evidence="15" type="ORF">AAK873_01335</name>
</gene>
<evidence type="ECO:0000256" key="12">
    <source>
        <dbReference type="ARBA" id="ARBA00043691"/>
    </source>
</evidence>
<comment type="similarity">
    <text evidence="2">Belongs to the histidine acid phosphatase family. MINPP1 subfamily.</text>
</comment>
<evidence type="ECO:0000256" key="4">
    <source>
        <dbReference type="ARBA" id="ARBA00013040"/>
    </source>
</evidence>
<evidence type="ECO:0000313" key="16">
    <source>
        <dbReference type="Proteomes" id="UP001565200"/>
    </source>
</evidence>
<sequence>MKSITVLFAAIISVTSVFAGDFNYTMTEYAGSAMPYSIPSARAAYPDTLKPVMISHVGRHGARYPSSDARAMKLKSALLKADSLGSITPVGRKLLSIVDDVLTMCEGRWGMLDSLGMAEQEGIARRMYRSFPELFVRGRVTAMASYVPRCVMSMDAFTHQLAIEHRRMNIYTESGPVTSRLLRPFEVDSSYVRYREREPYHDIYERFFDDNAPVTPAVRALGDGCCATEKQLRDFALTEYGFLSSLGAMSYNVDIAEFMTEEEYSRLWSCNNLSQYLTRTASTVSKLPADIASPLLGEIINSIDSVITGHNDAYVQLRFGHAETLMPLLSLMHLPGCYYMTDDFSLVSRHWCNFRVVPMASNLQLILFRSDSGRMYLRTDLNEVPVDLLVGSEEIYVPWEKARKYLVDCLPGRMLGD</sequence>
<dbReference type="Gene3D" id="3.40.50.1240">
    <property type="entry name" value="Phosphoglycerate mutase-like"/>
    <property type="match status" value="1"/>
</dbReference>
<evidence type="ECO:0000256" key="7">
    <source>
        <dbReference type="ARBA" id="ARBA00022801"/>
    </source>
</evidence>
<dbReference type="SUPFAM" id="SSF53254">
    <property type="entry name" value="Phosphoglycerate mutase-like"/>
    <property type="match status" value="1"/>
</dbReference>
<dbReference type="EMBL" id="JBCLPP010000003">
    <property type="protein sequence ID" value="MEY8244256.1"/>
    <property type="molecule type" value="Genomic_DNA"/>
</dbReference>
<dbReference type="RefSeq" id="WP_205523778.1">
    <property type="nucleotide sequence ID" value="NZ_JBCLPP010000003.1"/>
</dbReference>
<dbReference type="Proteomes" id="UP001565200">
    <property type="component" value="Unassembled WGS sequence"/>
</dbReference>
<keyword evidence="8" id="KW-0472">Membrane</keyword>
<comment type="catalytic activity">
    <reaction evidence="10">
        <text>1D-myo-inositol 1,2,5,6-tetrakisphosphate + H2O = 1D-myo-inositol 1,2,6-trisphosphate + phosphate</text>
        <dbReference type="Rhea" id="RHEA:77119"/>
        <dbReference type="ChEBI" id="CHEBI:15377"/>
        <dbReference type="ChEBI" id="CHEBI:43474"/>
        <dbReference type="ChEBI" id="CHEBI:195535"/>
        <dbReference type="ChEBI" id="CHEBI:195537"/>
        <dbReference type="EC" id="3.1.3.62"/>
    </reaction>
    <physiologicalReaction direction="left-to-right" evidence="10">
        <dbReference type="Rhea" id="RHEA:77120"/>
    </physiologicalReaction>
</comment>
<keyword evidence="7" id="KW-0378">Hydrolase</keyword>
<evidence type="ECO:0000256" key="3">
    <source>
        <dbReference type="ARBA" id="ARBA00012976"/>
    </source>
</evidence>
<dbReference type="InterPro" id="IPR029033">
    <property type="entry name" value="His_PPase_superfam"/>
</dbReference>
<dbReference type="InterPro" id="IPR000560">
    <property type="entry name" value="His_Pase_clade-2"/>
</dbReference>
<evidence type="ECO:0000256" key="5">
    <source>
        <dbReference type="ARBA" id="ARBA00018097"/>
    </source>
</evidence>
<keyword evidence="16" id="KW-1185">Reference proteome</keyword>
<dbReference type="Pfam" id="PF00328">
    <property type="entry name" value="His_Phos_2"/>
    <property type="match status" value="1"/>
</dbReference>
<evidence type="ECO:0000256" key="2">
    <source>
        <dbReference type="ARBA" id="ARBA00008422"/>
    </source>
</evidence>
<protein>
    <recommendedName>
        <fullName evidence="5">Multiple inositol polyphosphate phosphatase 1</fullName>
        <ecNumber evidence="4">3.1.3.62</ecNumber>
        <ecNumber evidence="3">3.1.3.80</ecNumber>
    </recommendedName>
    <alternativeName>
        <fullName evidence="9">2,3-bisphosphoglycerate 3-phosphatase</fullName>
    </alternativeName>
</protein>
<evidence type="ECO:0000256" key="8">
    <source>
        <dbReference type="ARBA" id="ARBA00023136"/>
    </source>
</evidence>
<dbReference type="EC" id="3.1.3.62" evidence="4"/>
<dbReference type="PANTHER" id="PTHR20963">
    <property type="entry name" value="MULTIPLE INOSITOL POLYPHOSPHATE PHOSPHATASE-RELATED"/>
    <property type="match status" value="1"/>
</dbReference>
<comment type="caution">
    <text evidence="15">The sequence shown here is derived from an EMBL/GenBank/DDBJ whole genome shotgun (WGS) entry which is preliminary data.</text>
</comment>
<comment type="catalytic activity">
    <reaction evidence="13">
        <text>(2R)-2,3-bisphosphoglycerate + H2O = (2R)-2-phosphoglycerate + phosphate</text>
        <dbReference type="Rhea" id="RHEA:27381"/>
        <dbReference type="ChEBI" id="CHEBI:15377"/>
        <dbReference type="ChEBI" id="CHEBI:43474"/>
        <dbReference type="ChEBI" id="CHEBI:58248"/>
        <dbReference type="ChEBI" id="CHEBI:58289"/>
        <dbReference type="EC" id="3.1.3.80"/>
    </reaction>
    <physiologicalReaction direction="left-to-right" evidence="13">
        <dbReference type="Rhea" id="RHEA:27382"/>
    </physiologicalReaction>
</comment>
<name>A0ABV4CS98_9BACT</name>
<feature type="chain" id="PRO_5047458823" description="Multiple inositol polyphosphate phosphatase 1" evidence="14">
    <location>
        <begin position="20"/>
        <end position="417"/>
    </location>
</feature>
<proteinExistence type="inferred from homology"/>
<reference evidence="15 16" key="1">
    <citation type="submission" date="2024-03" db="EMBL/GenBank/DDBJ databases">
        <title>Mouse gut bacterial collection (mGBC) of GemPharmatech.</title>
        <authorList>
            <person name="He Y."/>
            <person name="Dong L."/>
            <person name="Wu D."/>
            <person name="Gao X."/>
            <person name="Lin Z."/>
        </authorList>
    </citation>
    <scope>NUCLEOTIDE SEQUENCE [LARGE SCALE GENOMIC DNA]</scope>
    <source>
        <strain evidence="15 16">54-13</strain>
    </source>
</reference>
<evidence type="ECO:0000256" key="13">
    <source>
        <dbReference type="ARBA" id="ARBA00043832"/>
    </source>
</evidence>
<evidence type="ECO:0000256" key="9">
    <source>
        <dbReference type="ARBA" id="ARBA00031642"/>
    </source>
</evidence>
<accession>A0ABV4CS98</accession>
<dbReference type="EC" id="3.1.3.80" evidence="3"/>
<comment type="catalytic activity">
    <reaction evidence="12">
        <text>1D-myo-inositol hexakisphosphate + H2O = 1D-myo-inositol 1,2,4,5,6-pentakisphosphate + phosphate</text>
        <dbReference type="Rhea" id="RHEA:16989"/>
        <dbReference type="ChEBI" id="CHEBI:15377"/>
        <dbReference type="ChEBI" id="CHEBI:43474"/>
        <dbReference type="ChEBI" id="CHEBI:57798"/>
        <dbReference type="ChEBI" id="CHEBI:58130"/>
        <dbReference type="EC" id="3.1.3.62"/>
    </reaction>
    <physiologicalReaction direction="left-to-right" evidence="12">
        <dbReference type="Rhea" id="RHEA:16990"/>
    </physiologicalReaction>
</comment>
<evidence type="ECO:0000313" key="15">
    <source>
        <dbReference type="EMBL" id="MEY8244256.1"/>
    </source>
</evidence>
<evidence type="ECO:0000256" key="1">
    <source>
        <dbReference type="ARBA" id="ARBA00004370"/>
    </source>
</evidence>
<feature type="signal peptide" evidence="14">
    <location>
        <begin position="1"/>
        <end position="19"/>
    </location>
</feature>
<evidence type="ECO:0000256" key="6">
    <source>
        <dbReference type="ARBA" id="ARBA00022729"/>
    </source>
</evidence>
<comment type="catalytic activity">
    <reaction evidence="11">
        <text>1D-myo-inositol 1,2,4,5,6-pentakisphosphate + H2O = 1D-myo-inositol 1,2,5,6-tetrakisphosphate + phosphate</text>
        <dbReference type="Rhea" id="RHEA:77115"/>
        <dbReference type="ChEBI" id="CHEBI:15377"/>
        <dbReference type="ChEBI" id="CHEBI:43474"/>
        <dbReference type="ChEBI" id="CHEBI:57798"/>
        <dbReference type="ChEBI" id="CHEBI:195535"/>
        <dbReference type="EC" id="3.1.3.62"/>
    </reaction>
    <physiologicalReaction direction="left-to-right" evidence="11">
        <dbReference type="Rhea" id="RHEA:77116"/>
    </physiologicalReaction>
</comment>
<keyword evidence="6 14" id="KW-0732">Signal</keyword>
<evidence type="ECO:0000256" key="10">
    <source>
        <dbReference type="ARBA" id="ARBA00043668"/>
    </source>
</evidence>